<proteinExistence type="predicted"/>
<keyword evidence="3" id="KW-1185">Reference proteome</keyword>
<feature type="region of interest" description="Disordered" evidence="1">
    <location>
        <begin position="109"/>
        <end position="134"/>
    </location>
</feature>
<gene>
    <name evidence="2" type="ORF">PV328_008358</name>
</gene>
<evidence type="ECO:0000313" key="3">
    <source>
        <dbReference type="Proteomes" id="UP001168990"/>
    </source>
</evidence>
<sequence>MASPMEIGLSSMDDKKKTTNRKVFNDTWLRNKLFKNWLRPTSNENKASCSFCGIEMACKKSILIAHAKSQKHNKNSRIVDLTLPSASDDKSYLIELINPIEKSSRQQIIYPDPNVINSPKNNSAAKVTPNNDEQ</sequence>
<comment type="caution">
    <text evidence="2">The sequence shown here is derived from an EMBL/GenBank/DDBJ whole genome shotgun (WGS) entry which is preliminary data.</text>
</comment>
<organism evidence="2 3">
    <name type="scientific">Microctonus aethiopoides</name>
    <dbReference type="NCBI Taxonomy" id="144406"/>
    <lineage>
        <taxon>Eukaryota</taxon>
        <taxon>Metazoa</taxon>
        <taxon>Ecdysozoa</taxon>
        <taxon>Arthropoda</taxon>
        <taxon>Hexapoda</taxon>
        <taxon>Insecta</taxon>
        <taxon>Pterygota</taxon>
        <taxon>Neoptera</taxon>
        <taxon>Endopterygota</taxon>
        <taxon>Hymenoptera</taxon>
        <taxon>Apocrita</taxon>
        <taxon>Ichneumonoidea</taxon>
        <taxon>Braconidae</taxon>
        <taxon>Euphorinae</taxon>
        <taxon>Microctonus</taxon>
    </lineage>
</organism>
<protein>
    <submittedName>
        <fullName evidence="2">Uncharacterized protein</fullName>
    </submittedName>
</protein>
<accession>A0AA39FJ30</accession>
<dbReference type="EMBL" id="JAQQBS010000003">
    <property type="protein sequence ID" value="KAK0170520.1"/>
    <property type="molecule type" value="Genomic_DNA"/>
</dbReference>
<dbReference type="AlphaFoldDB" id="A0AA39FJ30"/>
<reference evidence="2" key="1">
    <citation type="journal article" date="2023" name="bioRxiv">
        <title>Scaffold-level genome assemblies of two parasitoid biocontrol wasps reveal the parthenogenesis mechanism and an associated novel virus.</title>
        <authorList>
            <person name="Inwood S."/>
            <person name="Skelly J."/>
            <person name="Guhlin J."/>
            <person name="Harrop T."/>
            <person name="Goldson S."/>
            <person name="Dearden P."/>
        </authorList>
    </citation>
    <scope>NUCLEOTIDE SEQUENCE</scope>
    <source>
        <strain evidence="2">Irish</strain>
        <tissue evidence="2">Whole body</tissue>
    </source>
</reference>
<name>A0AA39FJ30_9HYME</name>
<evidence type="ECO:0000256" key="1">
    <source>
        <dbReference type="SAM" id="MobiDB-lite"/>
    </source>
</evidence>
<reference evidence="2" key="2">
    <citation type="submission" date="2023-03" db="EMBL/GenBank/DDBJ databases">
        <authorList>
            <person name="Inwood S.N."/>
            <person name="Skelly J.G."/>
            <person name="Guhlin J."/>
            <person name="Harrop T.W.R."/>
            <person name="Goldson S.G."/>
            <person name="Dearden P.K."/>
        </authorList>
    </citation>
    <scope>NUCLEOTIDE SEQUENCE</scope>
    <source>
        <strain evidence="2">Irish</strain>
        <tissue evidence="2">Whole body</tissue>
    </source>
</reference>
<evidence type="ECO:0000313" key="2">
    <source>
        <dbReference type="EMBL" id="KAK0170520.1"/>
    </source>
</evidence>
<dbReference type="Proteomes" id="UP001168990">
    <property type="component" value="Unassembled WGS sequence"/>
</dbReference>
<feature type="compositionally biased region" description="Polar residues" evidence="1">
    <location>
        <begin position="115"/>
        <end position="134"/>
    </location>
</feature>